<keyword evidence="1" id="KW-0812">Transmembrane</keyword>
<evidence type="ECO:0000256" key="1">
    <source>
        <dbReference type="SAM" id="Phobius"/>
    </source>
</evidence>
<evidence type="ECO:0008006" key="3">
    <source>
        <dbReference type="Google" id="ProtNLM"/>
    </source>
</evidence>
<organism evidence="2">
    <name type="scientific">viral metagenome</name>
    <dbReference type="NCBI Taxonomy" id="1070528"/>
    <lineage>
        <taxon>unclassified sequences</taxon>
        <taxon>metagenomes</taxon>
        <taxon>organismal metagenomes</taxon>
    </lineage>
</organism>
<feature type="transmembrane region" description="Helical" evidence="1">
    <location>
        <begin position="39"/>
        <end position="55"/>
    </location>
</feature>
<protein>
    <recommendedName>
        <fullName evidence="3">PQ-loop repeat-containing protein</fullName>
    </recommendedName>
</protein>
<name>A0A6C0D613_9ZZZZ</name>
<dbReference type="AlphaFoldDB" id="A0A6C0D613"/>
<proteinExistence type="predicted"/>
<dbReference type="EMBL" id="MN739538">
    <property type="protein sequence ID" value="QHT11802.1"/>
    <property type="molecule type" value="Genomic_DNA"/>
</dbReference>
<dbReference type="Gene3D" id="1.20.1280.290">
    <property type="match status" value="1"/>
</dbReference>
<feature type="transmembrane region" description="Helical" evidence="1">
    <location>
        <begin position="61"/>
        <end position="83"/>
    </location>
</feature>
<feature type="transmembrane region" description="Helical" evidence="1">
    <location>
        <begin position="6"/>
        <end position="27"/>
    </location>
</feature>
<sequence>MNTVYLSIISSAFIVIGYFPEIYLTIFQIKNVDSTRYSSILWLVGGTLGTVYSGINNVDTFILINYSVNTSLNLVTLILKLYYDYKNNESPFAEKKTINASE</sequence>
<reference evidence="2" key="1">
    <citation type="journal article" date="2020" name="Nature">
        <title>Giant virus diversity and host interactions through global metagenomics.</title>
        <authorList>
            <person name="Schulz F."/>
            <person name="Roux S."/>
            <person name="Paez-Espino D."/>
            <person name="Jungbluth S."/>
            <person name="Walsh D.A."/>
            <person name="Denef V.J."/>
            <person name="McMahon K.D."/>
            <person name="Konstantinidis K.T."/>
            <person name="Eloe-Fadrosh E.A."/>
            <person name="Kyrpides N.C."/>
            <person name="Woyke T."/>
        </authorList>
    </citation>
    <scope>NUCLEOTIDE SEQUENCE</scope>
    <source>
        <strain evidence="2">GVMAG-M-3300023174-124</strain>
    </source>
</reference>
<keyword evidence="1" id="KW-0472">Membrane</keyword>
<keyword evidence="1" id="KW-1133">Transmembrane helix</keyword>
<evidence type="ECO:0000313" key="2">
    <source>
        <dbReference type="EMBL" id="QHT11802.1"/>
    </source>
</evidence>
<accession>A0A6C0D613</accession>